<keyword evidence="2" id="KW-0805">Transcription regulation</keyword>
<evidence type="ECO:0000256" key="3">
    <source>
        <dbReference type="ARBA" id="ARBA00023125"/>
    </source>
</evidence>
<dbReference type="KEGG" id="pye:A6J80_00845"/>
<dbReference type="RefSeq" id="WP_080620095.1">
    <property type="nucleotide sequence ID" value="NZ_CALTWI010000001.1"/>
</dbReference>
<dbReference type="FunFam" id="1.10.10.10:FF:000001">
    <property type="entry name" value="LysR family transcriptional regulator"/>
    <property type="match status" value="1"/>
</dbReference>
<dbReference type="Gene3D" id="1.10.10.10">
    <property type="entry name" value="Winged helix-like DNA-binding domain superfamily/Winged helix DNA-binding domain"/>
    <property type="match status" value="1"/>
</dbReference>
<proteinExistence type="inferred from homology"/>
<geneLocation type="plasmid" evidence="6 7">
    <name>unnamed2</name>
</geneLocation>
<dbReference type="InterPro" id="IPR000847">
    <property type="entry name" value="LysR_HTH_N"/>
</dbReference>
<dbReference type="GO" id="GO:0003677">
    <property type="term" value="F:DNA binding"/>
    <property type="evidence" value="ECO:0007669"/>
    <property type="project" value="UniProtKB-KW"/>
</dbReference>
<dbReference type="eggNOG" id="COG0583">
    <property type="taxonomic scope" value="Bacteria"/>
</dbReference>
<reference evidence="6" key="1">
    <citation type="submission" date="2017-12" db="EMBL/GenBank/DDBJ databases">
        <title>FDA dAtabase for Regulatory Grade micrObial Sequences (FDA-ARGOS): Supporting development and validation of Infectious Disease Dx tests.</title>
        <authorList>
            <person name="Campos J."/>
            <person name="Goldberg B."/>
            <person name="Tallon L."/>
            <person name="Sadzewicz L."/>
            <person name="Sengamalay N."/>
            <person name="Ott S."/>
            <person name="Godinez A."/>
            <person name="Nagaraj S."/>
            <person name="Vyas G."/>
            <person name="Aluvathingal J."/>
            <person name="Nadendla S."/>
            <person name="Geyer C."/>
            <person name="Nandy P."/>
            <person name="Hobson J."/>
            <person name="Sichtig H."/>
        </authorList>
    </citation>
    <scope>NUCLEOTIDE SEQUENCE</scope>
    <source>
        <strain evidence="6">FDAARGOS_252</strain>
        <plasmid evidence="6">unnamed2</plasmid>
    </source>
</reference>
<dbReference type="Pfam" id="PF03466">
    <property type="entry name" value="LysR_substrate"/>
    <property type="match status" value="1"/>
</dbReference>
<dbReference type="Proteomes" id="UP000191257">
    <property type="component" value="Plasmid unnamed2"/>
</dbReference>
<keyword evidence="3" id="KW-0238">DNA-binding</keyword>
<keyword evidence="4" id="KW-0804">Transcription</keyword>
<evidence type="ECO:0000256" key="1">
    <source>
        <dbReference type="ARBA" id="ARBA00009437"/>
    </source>
</evidence>
<gene>
    <name evidence="6" type="ORF">A6J80_00845</name>
</gene>
<keyword evidence="7" id="KW-1185">Reference proteome</keyword>
<dbReference type="SUPFAM" id="SSF46785">
    <property type="entry name" value="Winged helix' DNA-binding domain"/>
    <property type="match status" value="1"/>
</dbReference>
<protein>
    <submittedName>
        <fullName evidence="6">LysR family transcriptional regulator</fullName>
    </submittedName>
</protein>
<evidence type="ECO:0000256" key="4">
    <source>
        <dbReference type="ARBA" id="ARBA00023163"/>
    </source>
</evidence>
<sequence length="300" mass="33067">MRIRQLHCFVALAEELSFTRAAQRLNMSQPPLSTQIQTLEREVGVDLLSRTSRRVALTPAGQAFLLRARNMLDQYDRALQEVREIQHGQDGLLEIGATGSILRGGLAGLLARFAARHPRITLRLHEQSPSAQIAEVLSRRTDVSFNRSIPREPELAHEYGWREEMVALLPASHPLAGRPAVSIDDLRADPHVVLRPESSDFAAYLMACLMARGHRPRISQQVVDAQSIPSLIEAGFGVSIVPAAIATLTAGPLVFLPIRPDPPVSDVFMVYRRDDPAPVLRSFLAEMRAFLDEKPAASAG</sequence>
<comment type="similarity">
    <text evidence="1">Belongs to the LysR transcriptional regulatory family.</text>
</comment>
<dbReference type="InterPro" id="IPR005119">
    <property type="entry name" value="LysR_subst-bd"/>
</dbReference>
<dbReference type="Gene3D" id="3.40.190.10">
    <property type="entry name" value="Periplasmic binding protein-like II"/>
    <property type="match status" value="2"/>
</dbReference>
<evidence type="ECO:0000313" key="6">
    <source>
        <dbReference type="EMBL" id="ARC35083.1"/>
    </source>
</evidence>
<dbReference type="GO" id="GO:0003700">
    <property type="term" value="F:DNA-binding transcription factor activity"/>
    <property type="evidence" value="ECO:0007669"/>
    <property type="project" value="InterPro"/>
</dbReference>
<name>A0A1V0GMK0_9RHOB</name>
<dbReference type="EMBL" id="CP020440">
    <property type="protein sequence ID" value="ARC35083.1"/>
    <property type="molecule type" value="Genomic_DNA"/>
</dbReference>
<dbReference type="SUPFAM" id="SSF53850">
    <property type="entry name" value="Periplasmic binding protein-like II"/>
    <property type="match status" value="1"/>
</dbReference>
<feature type="domain" description="HTH lysR-type" evidence="5">
    <location>
        <begin position="1"/>
        <end position="58"/>
    </location>
</feature>
<dbReference type="AlphaFoldDB" id="A0A1V0GMK0"/>
<dbReference type="PROSITE" id="PS50931">
    <property type="entry name" value="HTH_LYSR"/>
    <property type="match status" value="1"/>
</dbReference>
<dbReference type="PANTHER" id="PTHR30346">
    <property type="entry name" value="TRANSCRIPTIONAL DUAL REGULATOR HCAR-RELATED"/>
    <property type="match status" value="1"/>
</dbReference>
<dbReference type="InterPro" id="IPR036390">
    <property type="entry name" value="WH_DNA-bd_sf"/>
</dbReference>
<accession>A0A1V0GMK0</accession>
<dbReference type="PANTHER" id="PTHR30346:SF0">
    <property type="entry name" value="HCA OPERON TRANSCRIPTIONAL ACTIVATOR HCAR"/>
    <property type="match status" value="1"/>
</dbReference>
<keyword evidence="6" id="KW-0614">Plasmid</keyword>
<dbReference type="PRINTS" id="PR00039">
    <property type="entry name" value="HTHLYSR"/>
</dbReference>
<evidence type="ECO:0000259" key="5">
    <source>
        <dbReference type="PROSITE" id="PS50931"/>
    </source>
</evidence>
<organism evidence="6 7">
    <name type="scientific">Paracoccus yeei</name>
    <dbReference type="NCBI Taxonomy" id="147645"/>
    <lineage>
        <taxon>Bacteria</taxon>
        <taxon>Pseudomonadati</taxon>
        <taxon>Pseudomonadota</taxon>
        <taxon>Alphaproteobacteria</taxon>
        <taxon>Rhodobacterales</taxon>
        <taxon>Paracoccaceae</taxon>
        <taxon>Paracoccus</taxon>
    </lineage>
</organism>
<dbReference type="GO" id="GO:0032993">
    <property type="term" value="C:protein-DNA complex"/>
    <property type="evidence" value="ECO:0007669"/>
    <property type="project" value="TreeGrafter"/>
</dbReference>
<evidence type="ECO:0000256" key="2">
    <source>
        <dbReference type="ARBA" id="ARBA00023015"/>
    </source>
</evidence>
<dbReference type="InterPro" id="IPR036388">
    <property type="entry name" value="WH-like_DNA-bd_sf"/>
</dbReference>
<evidence type="ECO:0000313" key="7">
    <source>
        <dbReference type="Proteomes" id="UP000191257"/>
    </source>
</evidence>
<dbReference type="Pfam" id="PF00126">
    <property type="entry name" value="HTH_1"/>
    <property type="match status" value="1"/>
</dbReference>